<gene>
    <name evidence="1" type="ORF">SAMN05444167_2704</name>
</gene>
<reference evidence="1 2" key="1">
    <citation type="submission" date="2016-10" db="EMBL/GenBank/DDBJ databases">
        <authorList>
            <person name="de Groot N.N."/>
        </authorList>
    </citation>
    <scope>NUCLEOTIDE SEQUENCE [LARGE SCALE GENOMIC DNA]</scope>
    <source>
        <strain evidence="1 2">GAS232</strain>
    </source>
</reference>
<dbReference type="AlphaFoldDB" id="A0A1G7M556"/>
<evidence type="ECO:0000313" key="2">
    <source>
        <dbReference type="Proteomes" id="UP000182427"/>
    </source>
</evidence>
<proteinExistence type="predicted"/>
<organism evidence="1 2">
    <name type="scientific">Terriglobus roseus</name>
    <dbReference type="NCBI Taxonomy" id="392734"/>
    <lineage>
        <taxon>Bacteria</taxon>
        <taxon>Pseudomonadati</taxon>
        <taxon>Acidobacteriota</taxon>
        <taxon>Terriglobia</taxon>
        <taxon>Terriglobales</taxon>
        <taxon>Acidobacteriaceae</taxon>
        <taxon>Terriglobus</taxon>
    </lineage>
</organism>
<keyword evidence="2" id="KW-1185">Reference proteome</keyword>
<protein>
    <submittedName>
        <fullName evidence="1">Uncharacterized protein</fullName>
    </submittedName>
</protein>
<dbReference type="EMBL" id="LT629690">
    <property type="protein sequence ID" value="SDF56897.1"/>
    <property type="molecule type" value="Genomic_DNA"/>
</dbReference>
<evidence type="ECO:0000313" key="1">
    <source>
        <dbReference type="EMBL" id="SDF56897.1"/>
    </source>
</evidence>
<accession>A0A1G7M556</accession>
<dbReference type="Proteomes" id="UP000182427">
    <property type="component" value="Chromosome I"/>
</dbReference>
<name>A0A1G7M556_9BACT</name>
<sequence length="50" mass="5622">MNFNFCFRDYALPLALILAALMLLTWPSHDTPHQHAHSVCTMDLGSPLPL</sequence>